<evidence type="ECO:0000256" key="2">
    <source>
        <dbReference type="ARBA" id="ARBA00010992"/>
    </source>
</evidence>
<dbReference type="Gene3D" id="1.20.1250.20">
    <property type="entry name" value="MFS general substrate transporter like domains"/>
    <property type="match status" value="1"/>
</dbReference>
<evidence type="ECO:0000256" key="4">
    <source>
        <dbReference type="ARBA" id="ARBA00022692"/>
    </source>
</evidence>
<feature type="domain" description="Major facilitator superfamily (MFS) profile" evidence="10">
    <location>
        <begin position="52"/>
        <end position="500"/>
    </location>
</feature>
<dbReference type="PRINTS" id="PR00171">
    <property type="entry name" value="SUGRTRNSPORT"/>
</dbReference>
<dbReference type="AlphaFoldDB" id="A0A9P9E5U0"/>
<dbReference type="GO" id="GO:0016020">
    <property type="term" value="C:membrane"/>
    <property type="evidence" value="ECO:0007669"/>
    <property type="project" value="UniProtKB-SubCell"/>
</dbReference>
<dbReference type="SUPFAM" id="SSF103473">
    <property type="entry name" value="MFS general substrate transporter"/>
    <property type="match status" value="1"/>
</dbReference>
<evidence type="ECO:0000256" key="1">
    <source>
        <dbReference type="ARBA" id="ARBA00004141"/>
    </source>
</evidence>
<keyword evidence="6 9" id="KW-0472">Membrane</keyword>
<keyword evidence="4 9" id="KW-0812">Transmembrane</keyword>
<reference evidence="11" key="1">
    <citation type="journal article" date="2021" name="Nat. Commun.">
        <title>Genetic determinants of endophytism in the Arabidopsis root mycobiome.</title>
        <authorList>
            <person name="Mesny F."/>
            <person name="Miyauchi S."/>
            <person name="Thiergart T."/>
            <person name="Pickel B."/>
            <person name="Atanasova L."/>
            <person name="Karlsson M."/>
            <person name="Huettel B."/>
            <person name="Barry K.W."/>
            <person name="Haridas S."/>
            <person name="Chen C."/>
            <person name="Bauer D."/>
            <person name="Andreopoulos W."/>
            <person name="Pangilinan J."/>
            <person name="LaButti K."/>
            <person name="Riley R."/>
            <person name="Lipzen A."/>
            <person name="Clum A."/>
            <person name="Drula E."/>
            <person name="Henrissat B."/>
            <person name="Kohler A."/>
            <person name="Grigoriev I.V."/>
            <person name="Martin F.M."/>
            <person name="Hacquard S."/>
        </authorList>
    </citation>
    <scope>NUCLEOTIDE SEQUENCE</scope>
    <source>
        <strain evidence="11">MPI-CAGE-CH-0243</strain>
    </source>
</reference>
<dbReference type="PANTHER" id="PTHR48020">
    <property type="entry name" value="PROTON MYO-INOSITOL COTRANSPORTER"/>
    <property type="match status" value="1"/>
</dbReference>
<feature type="transmembrane region" description="Helical" evidence="9">
    <location>
        <begin position="478"/>
        <end position="496"/>
    </location>
</feature>
<feature type="transmembrane region" description="Helical" evidence="9">
    <location>
        <begin position="178"/>
        <end position="200"/>
    </location>
</feature>
<feature type="transmembrane region" description="Helical" evidence="9">
    <location>
        <begin position="119"/>
        <end position="139"/>
    </location>
</feature>
<dbReference type="PROSITE" id="PS00216">
    <property type="entry name" value="SUGAR_TRANSPORT_1"/>
    <property type="match status" value="1"/>
</dbReference>
<sequence length="541" mass="57994">MASSDSTSDKNIKFDEKNTNHVEKIETAQDNAHFEQLSGIEATAASRAAWLISITVSLGGLLFGYDTGYISSVLVTIGTSLGHELSSSEQELVTSLTSGGALVGAVLAGLTADRFGRKMPVWSACIVFVIGTILQTASYSVPQFAVGRFVVGLGVGSAAMIVPLYISELAPAKYRGRMVAFNNMSVTFGQFVASALGAGFAQVGNPNTSQAWRATVGIGAAPAILLAILLMWCPESPRQLVSHGKSEEAEQVLLRIYPTSTHEQRQAKIASIELSIHEATQTMVDDSIVKTLGRIFTTPATGRAVLTACIIMAISQLSGFNTLMYYSATLFKIVGFNNATAVAITVSATNFIFSIVNLVIVDKFGRRRILLFTVAGMVVCLVIAAVSFSYIPINTHTLEVQSDSIGWPGIVLIITIICFVAFYSSGVATIAWIGTELIPMEVRAVGTMLNTVTCWSTNIIIASTFLSMMKGITPSGAFGFYCGICAVGWVFIYFCFPEAKGMPLEAIREVFAHGFGVGYAKKWQRENKAFAKVNTQQSFAH</sequence>
<dbReference type="InterPro" id="IPR005829">
    <property type="entry name" value="Sugar_transporter_CS"/>
</dbReference>
<dbReference type="Proteomes" id="UP000700596">
    <property type="component" value="Unassembled WGS sequence"/>
</dbReference>
<evidence type="ECO:0000256" key="7">
    <source>
        <dbReference type="ARBA" id="ARBA00049119"/>
    </source>
</evidence>
<dbReference type="PROSITE" id="PS50850">
    <property type="entry name" value="MFS"/>
    <property type="match status" value="1"/>
</dbReference>
<dbReference type="InterPro" id="IPR036259">
    <property type="entry name" value="MFS_trans_sf"/>
</dbReference>
<dbReference type="GO" id="GO:0005366">
    <property type="term" value="F:myo-inositol:proton symporter activity"/>
    <property type="evidence" value="ECO:0007669"/>
    <property type="project" value="TreeGrafter"/>
</dbReference>
<evidence type="ECO:0000256" key="3">
    <source>
        <dbReference type="ARBA" id="ARBA00022448"/>
    </source>
</evidence>
<dbReference type="InterPro" id="IPR050814">
    <property type="entry name" value="Myo-inositol_Transporter"/>
</dbReference>
<comment type="catalytic activity">
    <reaction evidence="7">
        <text>myo-inositol(out) + H(+)(out) = myo-inositol(in) + H(+)(in)</text>
        <dbReference type="Rhea" id="RHEA:60364"/>
        <dbReference type="ChEBI" id="CHEBI:15378"/>
        <dbReference type="ChEBI" id="CHEBI:17268"/>
    </reaction>
</comment>
<proteinExistence type="inferred from homology"/>
<keyword evidence="3 8" id="KW-0813">Transport</keyword>
<feature type="transmembrane region" description="Helical" evidence="9">
    <location>
        <begin position="92"/>
        <end position="112"/>
    </location>
</feature>
<evidence type="ECO:0000256" key="6">
    <source>
        <dbReference type="ARBA" id="ARBA00023136"/>
    </source>
</evidence>
<protein>
    <submittedName>
        <fullName evidence="11">General substrate transporter</fullName>
    </submittedName>
</protein>
<evidence type="ECO:0000256" key="8">
    <source>
        <dbReference type="RuleBase" id="RU003346"/>
    </source>
</evidence>
<comment type="similarity">
    <text evidence="2 8">Belongs to the major facilitator superfamily. Sugar transporter (TC 2.A.1.1) family.</text>
</comment>
<organism evidence="11 12">
    <name type="scientific">Dendryphion nanum</name>
    <dbReference type="NCBI Taxonomy" id="256645"/>
    <lineage>
        <taxon>Eukaryota</taxon>
        <taxon>Fungi</taxon>
        <taxon>Dikarya</taxon>
        <taxon>Ascomycota</taxon>
        <taxon>Pezizomycotina</taxon>
        <taxon>Dothideomycetes</taxon>
        <taxon>Pleosporomycetidae</taxon>
        <taxon>Pleosporales</taxon>
        <taxon>Torulaceae</taxon>
        <taxon>Dendryphion</taxon>
    </lineage>
</organism>
<comment type="subcellular location">
    <subcellularLocation>
        <location evidence="1">Membrane</location>
        <topology evidence="1">Multi-pass membrane protein</topology>
    </subcellularLocation>
</comment>
<dbReference type="GO" id="GO:1904679">
    <property type="term" value="P:myo-inositol import across plasma membrane"/>
    <property type="evidence" value="ECO:0007669"/>
    <property type="project" value="TreeGrafter"/>
</dbReference>
<feature type="transmembrane region" description="Helical" evidence="9">
    <location>
        <begin position="405"/>
        <end position="433"/>
    </location>
</feature>
<feature type="transmembrane region" description="Helical" evidence="9">
    <location>
        <begin position="48"/>
        <end position="65"/>
    </location>
</feature>
<evidence type="ECO:0000259" key="10">
    <source>
        <dbReference type="PROSITE" id="PS50850"/>
    </source>
</evidence>
<accession>A0A9P9E5U0</accession>
<dbReference type="Pfam" id="PF00083">
    <property type="entry name" value="Sugar_tr"/>
    <property type="match status" value="1"/>
</dbReference>
<comment type="caution">
    <text evidence="11">The sequence shown here is derived from an EMBL/GenBank/DDBJ whole genome shotgun (WGS) entry which is preliminary data.</text>
</comment>
<dbReference type="FunFam" id="1.20.1250.20:FF:000073">
    <property type="entry name" value="MFS myo-inositol transporter, putative"/>
    <property type="match status" value="1"/>
</dbReference>
<dbReference type="InterPro" id="IPR003663">
    <property type="entry name" value="Sugar/inositol_transpt"/>
</dbReference>
<name>A0A9P9E5U0_9PLEO</name>
<feature type="transmembrane region" description="Helical" evidence="9">
    <location>
        <begin position="304"/>
        <end position="327"/>
    </location>
</feature>
<gene>
    <name evidence="11" type="ORF">B0J11DRAFT_227976</name>
</gene>
<dbReference type="PANTHER" id="PTHR48020:SF22">
    <property type="entry name" value="MAJOR FACILITATOR SUPERFAMILY (MFS) PROFILE DOMAIN-CONTAINING PROTEIN-RELATED"/>
    <property type="match status" value="1"/>
</dbReference>
<dbReference type="PROSITE" id="PS00217">
    <property type="entry name" value="SUGAR_TRANSPORT_2"/>
    <property type="match status" value="1"/>
</dbReference>
<keyword evidence="12" id="KW-1185">Reference proteome</keyword>
<dbReference type="InterPro" id="IPR005828">
    <property type="entry name" value="MFS_sugar_transport-like"/>
</dbReference>
<feature type="transmembrane region" description="Helical" evidence="9">
    <location>
        <begin position="339"/>
        <end position="360"/>
    </location>
</feature>
<feature type="transmembrane region" description="Helical" evidence="9">
    <location>
        <begin position="369"/>
        <end position="393"/>
    </location>
</feature>
<dbReference type="InterPro" id="IPR020846">
    <property type="entry name" value="MFS_dom"/>
</dbReference>
<evidence type="ECO:0000313" key="11">
    <source>
        <dbReference type="EMBL" id="KAH7132465.1"/>
    </source>
</evidence>
<keyword evidence="5 9" id="KW-1133">Transmembrane helix</keyword>
<dbReference type="EMBL" id="JAGMWT010000003">
    <property type="protein sequence ID" value="KAH7132465.1"/>
    <property type="molecule type" value="Genomic_DNA"/>
</dbReference>
<evidence type="ECO:0000256" key="5">
    <source>
        <dbReference type="ARBA" id="ARBA00022989"/>
    </source>
</evidence>
<feature type="transmembrane region" description="Helical" evidence="9">
    <location>
        <begin position="445"/>
        <end position="466"/>
    </location>
</feature>
<evidence type="ECO:0000313" key="12">
    <source>
        <dbReference type="Proteomes" id="UP000700596"/>
    </source>
</evidence>
<evidence type="ECO:0000256" key="9">
    <source>
        <dbReference type="SAM" id="Phobius"/>
    </source>
</evidence>
<feature type="transmembrane region" description="Helical" evidence="9">
    <location>
        <begin position="212"/>
        <end position="233"/>
    </location>
</feature>
<feature type="transmembrane region" description="Helical" evidence="9">
    <location>
        <begin position="145"/>
        <end position="166"/>
    </location>
</feature>
<dbReference type="OrthoDB" id="6339427at2759"/>
<dbReference type="NCBIfam" id="TIGR00879">
    <property type="entry name" value="SP"/>
    <property type="match status" value="1"/>
</dbReference>